<dbReference type="Proteomes" id="UP000286268">
    <property type="component" value="Chromosome"/>
</dbReference>
<dbReference type="Pfam" id="PF08281">
    <property type="entry name" value="Sigma70_r4_2"/>
    <property type="match status" value="1"/>
</dbReference>
<comment type="similarity">
    <text evidence="1">Belongs to the sigma-70 factor family. ECF subfamily.</text>
</comment>
<dbReference type="SUPFAM" id="SSF88659">
    <property type="entry name" value="Sigma3 and sigma4 domains of RNA polymerase sigma factors"/>
    <property type="match status" value="1"/>
</dbReference>
<organism evidence="7 8">
    <name type="scientific">Clostridium manihotivorum</name>
    <dbReference type="NCBI Taxonomy" id="2320868"/>
    <lineage>
        <taxon>Bacteria</taxon>
        <taxon>Bacillati</taxon>
        <taxon>Bacillota</taxon>
        <taxon>Clostridia</taxon>
        <taxon>Eubacteriales</taxon>
        <taxon>Clostridiaceae</taxon>
        <taxon>Clostridium</taxon>
    </lineage>
</organism>
<dbReference type="GO" id="GO:0016987">
    <property type="term" value="F:sigma factor activity"/>
    <property type="evidence" value="ECO:0007669"/>
    <property type="project" value="UniProtKB-KW"/>
</dbReference>
<dbReference type="GO" id="GO:0003677">
    <property type="term" value="F:DNA binding"/>
    <property type="evidence" value="ECO:0007669"/>
    <property type="project" value="InterPro"/>
</dbReference>
<dbReference type="AlphaFoldDB" id="A0A410DME3"/>
<dbReference type="Gene3D" id="1.10.10.10">
    <property type="entry name" value="Winged helix-like DNA-binding domain superfamily/Winged helix DNA-binding domain"/>
    <property type="match status" value="1"/>
</dbReference>
<evidence type="ECO:0000256" key="3">
    <source>
        <dbReference type="ARBA" id="ARBA00023082"/>
    </source>
</evidence>
<evidence type="ECO:0000259" key="5">
    <source>
        <dbReference type="Pfam" id="PF04542"/>
    </source>
</evidence>
<dbReference type="NCBIfam" id="TIGR02937">
    <property type="entry name" value="sigma70-ECF"/>
    <property type="match status" value="1"/>
</dbReference>
<feature type="domain" description="RNA polymerase sigma-70 region 2" evidence="5">
    <location>
        <begin position="22"/>
        <end position="87"/>
    </location>
</feature>
<sequence>MDDIELVERILKGEAKYFEYIIDKYELPILKYIYSFIGDRAMAEDLCQDTFISVYNKLYTYNKENKFSTWIYSIAHNKAIDYLRKASKNKEIAIDNIKDSISGERSPQEIVEYKEILASIENFINTLSLIDKQILYFKYAHPEMSFKEISNLMGMNESTVKKRYYRLYTKYEKYTNNKIKGGDSYGVSRV</sequence>
<dbReference type="InterPro" id="IPR039425">
    <property type="entry name" value="RNA_pol_sigma-70-like"/>
</dbReference>
<dbReference type="Gene3D" id="1.10.1740.10">
    <property type="match status" value="1"/>
</dbReference>
<name>A0A410DME3_9CLOT</name>
<evidence type="ECO:0000313" key="7">
    <source>
        <dbReference type="EMBL" id="QAA30251.1"/>
    </source>
</evidence>
<dbReference type="GO" id="GO:0006352">
    <property type="term" value="P:DNA-templated transcription initiation"/>
    <property type="evidence" value="ECO:0007669"/>
    <property type="project" value="InterPro"/>
</dbReference>
<dbReference type="EMBL" id="CP025746">
    <property type="protein sequence ID" value="QAA30251.1"/>
    <property type="molecule type" value="Genomic_DNA"/>
</dbReference>
<dbReference type="InterPro" id="IPR013325">
    <property type="entry name" value="RNA_pol_sigma_r2"/>
</dbReference>
<dbReference type="RefSeq" id="WP_128210702.1">
    <property type="nucleotide sequence ID" value="NZ_CP025746.1"/>
</dbReference>
<protein>
    <submittedName>
        <fullName evidence="7">Uncharacterized protein</fullName>
    </submittedName>
</protein>
<dbReference type="KEGG" id="cmah:C1I91_00305"/>
<dbReference type="InterPro" id="IPR013249">
    <property type="entry name" value="RNA_pol_sigma70_r4_t2"/>
</dbReference>
<dbReference type="InterPro" id="IPR007627">
    <property type="entry name" value="RNA_pol_sigma70_r2"/>
</dbReference>
<evidence type="ECO:0000313" key="8">
    <source>
        <dbReference type="Proteomes" id="UP000286268"/>
    </source>
</evidence>
<reference evidence="7 8" key="1">
    <citation type="submission" date="2018-01" db="EMBL/GenBank/DDBJ databases">
        <title>Genome Sequencing and Assembly of Anaerobacter polyendosporus strain CT4.</title>
        <authorList>
            <person name="Tachaapaikoon C."/>
            <person name="Sutheeworapong S."/>
            <person name="Jenjaroenpun P."/>
            <person name="Wongsurawat T."/>
            <person name="Nookeaw I."/>
            <person name="Cheawchanlertfa P."/>
            <person name="Kosugi A."/>
            <person name="Cheevadhanarak S."/>
            <person name="Ratanakhanokchai K."/>
        </authorList>
    </citation>
    <scope>NUCLEOTIDE SEQUENCE [LARGE SCALE GENOMIC DNA]</scope>
    <source>
        <strain evidence="7 8">CT4</strain>
    </source>
</reference>
<dbReference type="PANTHER" id="PTHR43133:SF51">
    <property type="entry name" value="RNA POLYMERASE SIGMA FACTOR"/>
    <property type="match status" value="1"/>
</dbReference>
<keyword evidence="3" id="KW-0731">Sigma factor</keyword>
<dbReference type="OrthoDB" id="9784984at2"/>
<dbReference type="Pfam" id="PF04542">
    <property type="entry name" value="Sigma70_r2"/>
    <property type="match status" value="1"/>
</dbReference>
<proteinExistence type="inferred from homology"/>
<keyword evidence="4" id="KW-0804">Transcription</keyword>
<dbReference type="InterPro" id="IPR014284">
    <property type="entry name" value="RNA_pol_sigma-70_dom"/>
</dbReference>
<feature type="domain" description="RNA polymerase sigma factor 70 region 4 type 2" evidence="6">
    <location>
        <begin position="119"/>
        <end position="166"/>
    </location>
</feature>
<keyword evidence="8" id="KW-1185">Reference proteome</keyword>
<accession>A0A410DME3</accession>
<evidence type="ECO:0000256" key="2">
    <source>
        <dbReference type="ARBA" id="ARBA00023015"/>
    </source>
</evidence>
<evidence type="ECO:0000259" key="6">
    <source>
        <dbReference type="Pfam" id="PF08281"/>
    </source>
</evidence>
<dbReference type="InterPro" id="IPR013324">
    <property type="entry name" value="RNA_pol_sigma_r3/r4-like"/>
</dbReference>
<evidence type="ECO:0000256" key="4">
    <source>
        <dbReference type="ARBA" id="ARBA00023163"/>
    </source>
</evidence>
<gene>
    <name evidence="7" type="ORF">C1I91_00305</name>
</gene>
<evidence type="ECO:0000256" key="1">
    <source>
        <dbReference type="ARBA" id="ARBA00010641"/>
    </source>
</evidence>
<dbReference type="PANTHER" id="PTHR43133">
    <property type="entry name" value="RNA POLYMERASE ECF-TYPE SIGMA FACTO"/>
    <property type="match status" value="1"/>
</dbReference>
<dbReference type="InterPro" id="IPR036388">
    <property type="entry name" value="WH-like_DNA-bd_sf"/>
</dbReference>
<keyword evidence="2" id="KW-0805">Transcription regulation</keyword>
<dbReference type="SUPFAM" id="SSF88946">
    <property type="entry name" value="Sigma2 domain of RNA polymerase sigma factors"/>
    <property type="match status" value="1"/>
</dbReference>